<name>A0ABU2SGR4_9ACTN</name>
<dbReference type="Proteomes" id="UP001183615">
    <property type="component" value="Unassembled WGS sequence"/>
</dbReference>
<dbReference type="InterPro" id="IPR027843">
    <property type="entry name" value="DUF4440"/>
</dbReference>
<evidence type="ECO:0000313" key="3">
    <source>
        <dbReference type="Proteomes" id="UP001183615"/>
    </source>
</evidence>
<dbReference type="SUPFAM" id="SSF54427">
    <property type="entry name" value="NTF2-like"/>
    <property type="match status" value="1"/>
</dbReference>
<evidence type="ECO:0000259" key="1">
    <source>
        <dbReference type="Pfam" id="PF14534"/>
    </source>
</evidence>
<feature type="domain" description="DUF4440" evidence="1">
    <location>
        <begin position="9"/>
        <end position="114"/>
    </location>
</feature>
<sequence>MEQDDEELHAFGRRWARAELAGDTDALGTLLTGDFTAVGRHGFVLDRAAWLARYSSGALVHDSFDWEYVEIRRYGCAALALGVQSQQSIYEGRDVDGHFRISQFLTAADGRWRLAGLHLSEIAVRPGAPQP</sequence>
<accession>A0ABU2SGR4</accession>
<gene>
    <name evidence="2" type="ORF">RM779_31445</name>
</gene>
<dbReference type="InterPro" id="IPR032710">
    <property type="entry name" value="NTF2-like_dom_sf"/>
</dbReference>
<comment type="caution">
    <text evidence="2">The sequence shown here is derived from an EMBL/GenBank/DDBJ whole genome shotgun (WGS) entry which is preliminary data.</text>
</comment>
<dbReference type="Pfam" id="PF14534">
    <property type="entry name" value="DUF4440"/>
    <property type="match status" value="1"/>
</dbReference>
<dbReference type="Gene3D" id="3.10.450.50">
    <property type="match status" value="1"/>
</dbReference>
<dbReference type="EMBL" id="JAVREV010000025">
    <property type="protein sequence ID" value="MDT0447074.1"/>
    <property type="molecule type" value="Genomic_DNA"/>
</dbReference>
<organism evidence="2 3">
    <name type="scientific">Streptomyces johnsoniae</name>
    <dbReference type="NCBI Taxonomy" id="3075532"/>
    <lineage>
        <taxon>Bacteria</taxon>
        <taxon>Bacillati</taxon>
        <taxon>Actinomycetota</taxon>
        <taxon>Actinomycetes</taxon>
        <taxon>Kitasatosporales</taxon>
        <taxon>Streptomycetaceae</taxon>
        <taxon>Streptomyces</taxon>
    </lineage>
</organism>
<keyword evidence="3" id="KW-1185">Reference proteome</keyword>
<protein>
    <submittedName>
        <fullName evidence="2">Nuclear transport factor 2 family protein</fullName>
    </submittedName>
</protein>
<reference evidence="3" key="1">
    <citation type="submission" date="2023-07" db="EMBL/GenBank/DDBJ databases">
        <title>30 novel species of actinomycetes from the DSMZ collection.</title>
        <authorList>
            <person name="Nouioui I."/>
        </authorList>
    </citation>
    <scope>NUCLEOTIDE SEQUENCE [LARGE SCALE GENOMIC DNA]</scope>
    <source>
        <strain evidence="3">DSM 41886</strain>
    </source>
</reference>
<dbReference type="RefSeq" id="WP_311621199.1">
    <property type="nucleotide sequence ID" value="NZ_JAVREV010000025.1"/>
</dbReference>
<proteinExistence type="predicted"/>
<evidence type="ECO:0000313" key="2">
    <source>
        <dbReference type="EMBL" id="MDT0447074.1"/>
    </source>
</evidence>